<gene>
    <name evidence="2" type="ORF">3Fb_00013</name>
</gene>
<dbReference type="EMBL" id="MT740736">
    <property type="protein sequence ID" value="QMV33016.1"/>
    <property type="molecule type" value="Genomic_DNA"/>
</dbReference>
<organism evidence="2 3">
    <name type="scientific">Ralstonia phage Eline</name>
    <dbReference type="NCBI Taxonomy" id="2759724"/>
    <lineage>
        <taxon>Viruses</taxon>
        <taxon>Duplodnaviria</taxon>
        <taxon>Heunggongvirae</taxon>
        <taxon>Uroviricota</taxon>
        <taxon>Caudoviricetes</taxon>
        <taxon>Cimandefvirus</taxon>
        <taxon>Cimandefvirus eline</taxon>
    </lineage>
</organism>
<accession>A0A7G5B9P3</accession>
<name>A0A7G5B9P3_9CAUD</name>
<sequence length="171" mass="19126">MANRQGRKKMDEGISSASFSRGHTALTDFMMHLVVRRLENGVDRIESMEIVPRPASFPAHSRPLNMSDPRKADLVAVGLESIGVIVPTDAIMVGCVYDDGGTTHIMTWRCWRDARPACPMPRLISGVMENPRSRRMVYAAIVAVAFLVPSPWEMYRVFSEVFLSQQTAQSE</sequence>
<protein>
    <submittedName>
        <fullName evidence="2">Uncharacterized protein</fullName>
    </submittedName>
</protein>
<evidence type="ECO:0000256" key="1">
    <source>
        <dbReference type="SAM" id="Phobius"/>
    </source>
</evidence>
<keyword evidence="1" id="KW-1133">Transmembrane helix</keyword>
<reference evidence="2 3" key="1">
    <citation type="submission" date="2020-07" db="EMBL/GenBank/DDBJ databases">
        <title>Ralstonia phages.</title>
        <authorList>
            <person name="Trotereau A."/>
            <person name="Boyer C."/>
            <person name="Torres-Barcelo C."/>
        </authorList>
    </citation>
    <scope>NUCLEOTIDE SEQUENCE [LARGE SCALE GENOMIC DNA]</scope>
</reference>
<keyword evidence="1" id="KW-0472">Membrane</keyword>
<proteinExistence type="predicted"/>
<evidence type="ECO:0000313" key="3">
    <source>
        <dbReference type="Proteomes" id="UP000515604"/>
    </source>
</evidence>
<keyword evidence="3" id="KW-1185">Reference proteome</keyword>
<dbReference type="Proteomes" id="UP000515604">
    <property type="component" value="Segment"/>
</dbReference>
<evidence type="ECO:0000313" key="2">
    <source>
        <dbReference type="EMBL" id="QMV33016.1"/>
    </source>
</evidence>
<feature type="transmembrane region" description="Helical" evidence="1">
    <location>
        <begin position="136"/>
        <end position="152"/>
    </location>
</feature>
<keyword evidence="1" id="KW-0812">Transmembrane</keyword>